<proteinExistence type="predicted"/>
<evidence type="ECO:0008006" key="3">
    <source>
        <dbReference type="Google" id="ProtNLM"/>
    </source>
</evidence>
<dbReference type="Proteomes" id="UP000196228">
    <property type="component" value="Chromosome"/>
</dbReference>
<sequence length="207" mass="21082">MANVSPEKVRTPSGSDSYSLLTDLRLMGESIRSLVPVTSTTERTAIVLAMESAGRPVTPSNPLLVERADAPLGAEVEISTDGTNWRTIGSQVGANITAFGTGWSATAGSGHTPRVRRHGNMVYLFGSVSMGTGASMNDILAVPTGFTPSNANTTFIGVTSLNPNGGTAGTRELAIASGRILAPAGYGAGSPAVGGTIPLGGCFWTVD</sequence>
<protein>
    <recommendedName>
        <fullName evidence="3">Phage tail protein</fullName>
    </recommendedName>
</protein>
<dbReference type="KEGG" id="cceu:CBR64_20490"/>
<dbReference type="EMBL" id="CP021383">
    <property type="protein sequence ID" value="ARU53455.1"/>
    <property type="molecule type" value="Genomic_DNA"/>
</dbReference>
<evidence type="ECO:0000313" key="1">
    <source>
        <dbReference type="EMBL" id="ARU53455.1"/>
    </source>
</evidence>
<organism evidence="1 2">
    <name type="scientific">Cellulosimicrobium cellulans</name>
    <name type="common">Arthrobacter luteus</name>
    <dbReference type="NCBI Taxonomy" id="1710"/>
    <lineage>
        <taxon>Bacteria</taxon>
        <taxon>Bacillati</taxon>
        <taxon>Actinomycetota</taxon>
        <taxon>Actinomycetes</taxon>
        <taxon>Micrococcales</taxon>
        <taxon>Promicromonosporaceae</taxon>
        <taxon>Cellulosimicrobium</taxon>
    </lineage>
</organism>
<dbReference type="AlphaFoldDB" id="A0A1Y0I1N3"/>
<evidence type="ECO:0000313" key="2">
    <source>
        <dbReference type="Proteomes" id="UP000196228"/>
    </source>
</evidence>
<reference evidence="1 2" key="1">
    <citation type="submission" date="2017-05" db="EMBL/GenBank/DDBJ databases">
        <authorList>
            <person name="Song R."/>
            <person name="Chenine A.L."/>
            <person name="Ruprecht R.M."/>
        </authorList>
    </citation>
    <scope>NUCLEOTIDE SEQUENCE [LARGE SCALE GENOMIC DNA]</scope>
    <source>
        <strain evidence="1 2">PSBB019</strain>
    </source>
</reference>
<name>A0A1Y0I1N3_CELCE</name>
<accession>A0A1Y0I1N3</accession>
<gene>
    <name evidence="1" type="ORF">CBR64_20490</name>
</gene>